<evidence type="ECO:0000256" key="1">
    <source>
        <dbReference type="SAM" id="SignalP"/>
    </source>
</evidence>
<organism evidence="2 3">
    <name type="scientific">Halalkalibacter alkalisediminis</name>
    <dbReference type="NCBI Taxonomy" id="935616"/>
    <lineage>
        <taxon>Bacteria</taxon>
        <taxon>Bacillati</taxon>
        <taxon>Bacillota</taxon>
        <taxon>Bacilli</taxon>
        <taxon>Bacillales</taxon>
        <taxon>Bacillaceae</taxon>
        <taxon>Halalkalibacter</taxon>
    </lineage>
</organism>
<dbReference type="PROSITE" id="PS51257">
    <property type="entry name" value="PROKAR_LIPOPROTEIN"/>
    <property type="match status" value="1"/>
</dbReference>
<evidence type="ECO:0000313" key="3">
    <source>
        <dbReference type="Proteomes" id="UP001589833"/>
    </source>
</evidence>
<reference evidence="2 3" key="1">
    <citation type="submission" date="2024-09" db="EMBL/GenBank/DDBJ databases">
        <authorList>
            <person name="Sun Q."/>
            <person name="Mori K."/>
        </authorList>
    </citation>
    <scope>NUCLEOTIDE SEQUENCE [LARGE SCALE GENOMIC DNA]</scope>
    <source>
        <strain evidence="2 3">NCAIM B.02301</strain>
    </source>
</reference>
<evidence type="ECO:0000313" key="2">
    <source>
        <dbReference type="EMBL" id="MFC0559440.1"/>
    </source>
</evidence>
<dbReference type="Proteomes" id="UP001589833">
    <property type="component" value="Unassembled WGS sequence"/>
</dbReference>
<gene>
    <name evidence="2" type="ORF">ACFFH4_10305</name>
</gene>
<dbReference type="EMBL" id="JBHLTR010000013">
    <property type="protein sequence ID" value="MFC0559440.1"/>
    <property type="molecule type" value="Genomic_DNA"/>
</dbReference>
<keyword evidence="3" id="KW-1185">Reference proteome</keyword>
<keyword evidence="1" id="KW-0732">Signal</keyword>
<name>A0ABV6NFA1_9BACI</name>
<comment type="caution">
    <text evidence="2">The sequence shown here is derived from an EMBL/GenBank/DDBJ whole genome shotgun (WGS) entry which is preliminary data.</text>
</comment>
<sequence length="63" mass="6957">MMKKFILFLFILILVSCGQENVADVLNPATDTTDPTVTKEGTVSEALNFTFFALDVTYANHLS</sequence>
<feature type="chain" id="PRO_5046476699" evidence="1">
    <location>
        <begin position="23"/>
        <end position="63"/>
    </location>
</feature>
<feature type="signal peptide" evidence="1">
    <location>
        <begin position="1"/>
        <end position="22"/>
    </location>
</feature>
<accession>A0ABV6NFA1</accession>
<proteinExistence type="predicted"/>
<protein>
    <submittedName>
        <fullName evidence="2">Uncharacterized protein</fullName>
    </submittedName>
</protein>